<dbReference type="RefSeq" id="WP_379916526.1">
    <property type="nucleotide sequence ID" value="NZ_JBHUDD010000084.1"/>
</dbReference>
<sequence length="14" mass="1428">MLVGGTGTGKTHIR</sequence>
<reference evidence="2" key="1">
    <citation type="journal article" date="2019" name="Int. J. Syst. Evol. Microbiol.">
        <title>The Global Catalogue of Microorganisms (GCM) 10K type strain sequencing project: providing services to taxonomists for standard genome sequencing and annotation.</title>
        <authorList>
            <consortium name="The Broad Institute Genomics Platform"/>
            <consortium name="The Broad Institute Genome Sequencing Center for Infectious Disease"/>
            <person name="Wu L."/>
            <person name="Ma J."/>
        </authorList>
    </citation>
    <scope>NUCLEOTIDE SEQUENCE [LARGE SCALE GENOMIC DNA]</scope>
    <source>
        <strain evidence="2">CGMCC 1.12477</strain>
    </source>
</reference>
<comment type="caution">
    <text evidence="1">The sequence shown here is derived from an EMBL/GenBank/DDBJ whole genome shotgun (WGS) entry which is preliminary data.</text>
</comment>
<gene>
    <name evidence="1" type="ORF">ACFTOW_13365</name>
</gene>
<dbReference type="EMBL" id="JBHUDD010000084">
    <property type="protein sequence ID" value="MFD1510391.1"/>
    <property type="molecule type" value="Genomic_DNA"/>
</dbReference>
<proteinExistence type="predicted"/>
<evidence type="ECO:0000313" key="2">
    <source>
        <dbReference type="Proteomes" id="UP001597186"/>
    </source>
</evidence>
<organism evidence="1 2">
    <name type="scientific">Lacimonas salitolerans</name>
    <dbReference type="NCBI Taxonomy" id="1323750"/>
    <lineage>
        <taxon>Bacteria</taxon>
        <taxon>Pseudomonadati</taxon>
        <taxon>Pseudomonadota</taxon>
        <taxon>Alphaproteobacteria</taxon>
        <taxon>Rhodobacterales</taxon>
        <taxon>Paracoccaceae</taxon>
        <taxon>Lacimonas</taxon>
    </lineage>
</organism>
<evidence type="ECO:0000313" key="1">
    <source>
        <dbReference type="EMBL" id="MFD1510391.1"/>
    </source>
</evidence>
<protein>
    <submittedName>
        <fullName evidence="1">Uncharacterized protein</fullName>
    </submittedName>
</protein>
<dbReference type="Proteomes" id="UP001597186">
    <property type="component" value="Unassembled WGS sequence"/>
</dbReference>
<accession>A0ABW4EJT1</accession>
<keyword evidence="2" id="KW-1185">Reference proteome</keyword>
<name>A0ABW4EJT1_9RHOB</name>